<dbReference type="PANTHER" id="PTHR30504:SF2">
    <property type="entry name" value="GLUCANS BIOSYNTHESIS PROTEIN G"/>
    <property type="match status" value="1"/>
</dbReference>
<reference evidence="6" key="1">
    <citation type="journal article" date="2019" name="PLoS Negl. Trop. Dis.">
        <title>Revisiting the worldwide diversity of Leptospira species in the environment.</title>
        <authorList>
            <person name="Vincent A.T."/>
            <person name="Schiettekatte O."/>
            <person name="Bourhy P."/>
            <person name="Veyrier F.J."/>
            <person name="Picardeau M."/>
        </authorList>
    </citation>
    <scope>NUCLEOTIDE SEQUENCE [LARGE SCALE GENOMIC DNA]</scope>
    <source>
        <strain evidence="6">201702476</strain>
    </source>
</reference>
<proteinExistence type="inferred from homology"/>
<dbReference type="InterPro" id="IPR013783">
    <property type="entry name" value="Ig-like_fold"/>
</dbReference>
<comment type="pathway">
    <text evidence="2">Glycan metabolism; osmoregulated periplasmic glucan (OPG) biosynthesis.</text>
</comment>
<evidence type="ECO:0000256" key="4">
    <source>
        <dbReference type="ARBA" id="ARBA00022764"/>
    </source>
</evidence>
<dbReference type="InterPro" id="IPR011013">
    <property type="entry name" value="Gal_mutarotase_sf_dom"/>
</dbReference>
<dbReference type="GO" id="GO:0003824">
    <property type="term" value="F:catalytic activity"/>
    <property type="evidence" value="ECO:0007669"/>
    <property type="project" value="InterPro"/>
</dbReference>
<evidence type="ECO:0000256" key="3">
    <source>
        <dbReference type="ARBA" id="ARBA00009284"/>
    </source>
</evidence>
<name>A0A4R9JYW7_9LEPT</name>
<keyword evidence="4" id="KW-0574">Periplasm</keyword>
<organism evidence="6 7">
    <name type="scientific">Leptospira ognonensis</name>
    <dbReference type="NCBI Taxonomy" id="2484945"/>
    <lineage>
        <taxon>Bacteria</taxon>
        <taxon>Pseudomonadati</taxon>
        <taxon>Spirochaetota</taxon>
        <taxon>Spirochaetia</taxon>
        <taxon>Leptospirales</taxon>
        <taxon>Leptospiraceae</taxon>
        <taxon>Leptospira</taxon>
    </lineage>
</organism>
<dbReference type="Gene3D" id="2.60.40.10">
    <property type="entry name" value="Immunoglobulins"/>
    <property type="match status" value="1"/>
</dbReference>
<evidence type="ECO:0000313" key="6">
    <source>
        <dbReference type="EMBL" id="TGL56707.1"/>
    </source>
</evidence>
<dbReference type="InterPro" id="IPR014756">
    <property type="entry name" value="Ig_E-set"/>
</dbReference>
<comment type="similarity">
    <text evidence="3">Belongs to the OpgD/OpgG family.</text>
</comment>
<evidence type="ECO:0000313" key="7">
    <source>
        <dbReference type="Proteomes" id="UP000297693"/>
    </source>
</evidence>
<dbReference type="PANTHER" id="PTHR30504">
    <property type="entry name" value="GLUCANS BIOSYNTHESIS PROTEIN"/>
    <property type="match status" value="1"/>
</dbReference>
<accession>A0A4R9JYW7</accession>
<dbReference type="InterPro" id="IPR014718">
    <property type="entry name" value="GH-type_carb-bd"/>
</dbReference>
<dbReference type="Pfam" id="PF04349">
    <property type="entry name" value="MdoG"/>
    <property type="match status" value="1"/>
</dbReference>
<dbReference type="GO" id="GO:0030288">
    <property type="term" value="C:outer membrane-bounded periplasmic space"/>
    <property type="evidence" value="ECO:0007669"/>
    <property type="project" value="TreeGrafter"/>
</dbReference>
<gene>
    <name evidence="6" type="ORF">EHQ58_16050</name>
</gene>
<dbReference type="UniPathway" id="UPA00637"/>
<dbReference type="OrthoDB" id="335750at2"/>
<dbReference type="SUPFAM" id="SSF81296">
    <property type="entry name" value="E set domains"/>
    <property type="match status" value="1"/>
</dbReference>
<evidence type="ECO:0000259" key="5">
    <source>
        <dbReference type="Pfam" id="PF04349"/>
    </source>
</evidence>
<feature type="domain" description="Glucan biosynthesis periplasmic MdoG C-terminal" evidence="5">
    <location>
        <begin position="45"/>
        <end position="515"/>
    </location>
</feature>
<comment type="caution">
    <text evidence="6">The sequence shown here is derived from an EMBL/GenBank/DDBJ whole genome shotgun (WGS) entry which is preliminary data.</text>
</comment>
<dbReference type="InterPro" id="IPR014438">
    <property type="entry name" value="Glucan_biosyn_MdoG/MdoD"/>
</dbReference>
<dbReference type="EMBL" id="RQGD01000045">
    <property type="protein sequence ID" value="TGL56707.1"/>
    <property type="molecule type" value="Genomic_DNA"/>
</dbReference>
<dbReference type="GO" id="GO:0051274">
    <property type="term" value="P:beta-glucan biosynthetic process"/>
    <property type="evidence" value="ECO:0007669"/>
    <property type="project" value="TreeGrafter"/>
</dbReference>
<dbReference type="Proteomes" id="UP000297693">
    <property type="component" value="Unassembled WGS sequence"/>
</dbReference>
<dbReference type="SUPFAM" id="SSF74650">
    <property type="entry name" value="Galactose mutarotase-like"/>
    <property type="match status" value="1"/>
</dbReference>
<dbReference type="InterPro" id="IPR007444">
    <property type="entry name" value="Glucan_biosyn_MdoG_C"/>
</dbReference>
<sequence length="520" mass="59645">MGLVNLILGAIAALLIATGITKDPNQNNGNVTITTPHEVVRPEMDFSKLKEKARKLLESPYIEIKPHTSKELSSLPYDRYKNIRFRTEKSLWRSEGSAFQIQFMPPGHLYNYAININEMVGSNYQRIPFLEEYFDWSEVGEIKLNAEIGHTGFKIHYPINTDEHTDEFAVFQGASYFRIVSKGQFYGLSARGLGINTGMANTQEEFPVFKEFWIKKPGKFDSTIFVYALLDGKSVTGAYEIEIVPGEISKTIINAEIYLRKPVEKLGISPLTSMFWYGENSQVPQGQAYPEVHDSDGLQYQTETGDYYWRPIDNPKKPHTHIIDLENPKGFGLIQRDKDFASYEDTNMKYQLRPSAWIEPGDSFGKGQIHLFRFPTKQDSDDNVTLFWVPSNLPEVGEPLRLQYSILWNVYPPKKLAYVVGTRTNLGKDGERNFFIDFKGEKLQSYTEEKLPTPVVESWNEPIEVTNVIIQKIPESEKFRISFQIPAKLGNKNTELKAYLKDNSEVISETWITTWDHANQ</sequence>
<protein>
    <submittedName>
        <fullName evidence="6">Glucans biosynthesis protein</fullName>
    </submittedName>
</protein>
<dbReference type="GO" id="GO:0030246">
    <property type="term" value="F:carbohydrate binding"/>
    <property type="evidence" value="ECO:0007669"/>
    <property type="project" value="InterPro"/>
</dbReference>
<dbReference type="AlphaFoldDB" id="A0A4R9JYW7"/>
<evidence type="ECO:0000256" key="2">
    <source>
        <dbReference type="ARBA" id="ARBA00005001"/>
    </source>
</evidence>
<dbReference type="Gene3D" id="2.70.98.10">
    <property type="match status" value="1"/>
</dbReference>
<comment type="subcellular location">
    <subcellularLocation>
        <location evidence="1">Periplasm</location>
    </subcellularLocation>
</comment>
<keyword evidence="7" id="KW-1185">Reference proteome</keyword>
<evidence type="ECO:0000256" key="1">
    <source>
        <dbReference type="ARBA" id="ARBA00004418"/>
    </source>
</evidence>
<dbReference type="PIRSF" id="PIRSF006281">
    <property type="entry name" value="MdoG"/>
    <property type="match status" value="1"/>
</dbReference>